<dbReference type="GO" id="GO:0005737">
    <property type="term" value="C:cytoplasm"/>
    <property type="evidence" value="ECO:0007669"/>
    <property type="project" value="UniProtKB-SubCell"/>
</dbReference>
<reference evidence="8 9" key="1">
    <citation type="submission" date="2018-08" db="EMBL/GenBank/DDBJ databases">
        <title>Neisseria animalis ATCC 49930 complete genome.</title>
        <authorList>
            <person name="Veseli I.A."/>
            <person name="Mascarenhas dos Santos A.C."/>
            <person name="Buttler R."/>
            <person name="Pombert J.-F."/>
        </authorList>
    </citation>
    <scope>NUCLEOTIDE SEQUENCE [LARGE SCALE GENOMIC DNA]</scope>
    <source>
        <strain evidence="8 9">ATCC 49930</strain>
    </source>
</reference>
<evidence type="ECO:0000256" key="5">
    <source>
        <dbReference type="ARBA" id="ARBA00023125"/>
    </source>
</evidence>
<dbReference type="GO" id="GO:0006260">
    <property type="term" value="P:DNA replication"/>
    <property type="evidence" value="ECO:0007669"/>
    <property type="project" value="UniProtKB-UniRule"/>
</dbReference>
<accession>A0A5P3MS68</accession>
<keyword evidence="2 6" id="KW-0547">Nucleotide-binding</keyword>
<comment type="subcellular location">
    <subcellularLocation>
        <location evidence="6">Cytoplasm</location>
    </subcellularLocation>
</comment>
<dbReference type="InterPro" id="IPR024704">
    <property type="entry name" value="SMC"/>
</dbReference>
<evidence type="ECO:0000256" key="2">
    <source>
        <dbReference type="ARBA" id="ARBA00022741"/>
    </source>
</evidence>
<dbReference type="KEGG" id="naq:D0T90_08145"/>
<feature type="coiled-coil region" evidence="6">
    <location>
        <begin position="643"/>
        <end position="879"/>
    </location>
</feature>
<sequence>MRLTHIKLSGFKSFTDPTTIHVPGQLVAVIGPNGCGKSNVIDAVRWVLGEASAKQLRGESMQDVIFNGAATRRPAPRASVELVFDNSDHTLQGAWGQYAEVSIKRQLTRQGESTYFINNQVVRRRDITDLFLGTGVGARGYAVIEQGMISRIIEARPEELRAYIEEAAGVSKYKERRKETESRLKDTREHLQRLSDLQSELARQVEKLEKQAETAERYKTLTAQLNQQQDLADYVQWQQSLASADKATAQHQSLQAQQDETAAQIQELAEAVHTLQATEQQQQQSVHDLGNRRGVLREQIARLEEQMRHRRNLSQRIERDRQTAQAQLQRIHQEQQQICGQIEETDLQIEEKQTELAELAMQVAEHEERLPELEAAQNTAASAFQSQQDETARIKRELALKQQQLSHIRHSLQQQQARQGRLQEENQALNLPDEAETTAAQEQAEILQNQQEHYEEQILTAEAQLEQSRLNIQTASEQYQTLQQQHITLTAQQQALSRILSDNRPSEDFWQATGNTDAPQLWQHITAPAPWQHALSVVLAERLHTRAVSADFSLPDPMPKSHAVWLKNTLSGGLKKSLPAQALLNQIQAEPPFQTALHHWLDGVLCAPDLSYALAHQSDLSGNQIWLTPEGHQVDKVSVSLYAESAQENLIAQKARLDSLTAELAALEPRFAAAGHTRDQTRAALETAEAHYKNLQQQQKQHAEQCRQAQQRAAELLLRTNQGQIRREHITQELAQLAEEIQLLNHSADGIGDDIATLTEAAAELEQQQHTLSADRQAQQNRLKQAQLALLETNRRYGLAEVAVHKLQQQKQNLRQQISRLEEQAADLQERQQELALAYETEMQDDEQHIKLEELGEAVHNLDEQYLALQEQLNQTQAQGRERYAAQQTLQAKLPQLQAATQTALLQQQEALINAKRFHQNLMEREADLEALESLAAETGRLHILNTQIGSLAAQIQALGAVNLAALQELEEARERDSYYRSQSEDVQAAIDLLEEAIEQIDGKTKARFKETFDAVNGKVQTFFPTLFGGGEATLKMIGDDLLTAGVSIMARPPGKKNSTIHLLSGGEKALTAMSLVFALFSLNPAPFCLLDEVDAPLDDANTQRFCNLVKEMSTQTQFLYISHNRLTMEMAEQLIGVTMQEKGVSRIVSVDIQQALQMAEPS</sequence>
<proteinExistence type="inferred from homology"/>
<dbReference type="GO" id="GO:0005694">
    <property type="term" value="C:chromosome"/>
    <property type="evidence" value="ECO:0007669"/>
    <property type="project" value="InterPro"/>
</dbReference>
<keyword evidence="3 6" id="KW-0067">ATP-binding</keyword>
<dbReference type="InterPro" id="IPR011890">
    <property type="entry name" value="SMC_prok"/>
</dbReference>
<dbReference type="InterPro" id="IPR003395">
    <property type="entry name" value="RecF/RecN/SMC_N"/>
</dbReference>
<dbReference type="GO" id="GO:0007062">
    <property type="term" value="P:sister chromatid cohesion"/>
    <property type="evidence" value="ECO:0007669"/>
    <property type="project" value="InterPro"/>
</dbReference>
<dbReference type="RefSeq" id="WP_123795972.1">
    <property type="nucleotide sequence ID" value="NZ_CP031699.1"/>
</dbReference>
<dbReference type="SUPFAM" id="SSF52540">
    <property type="entry name" value="P-loop containing nucleoside triphosphate hydrolases"/>
    <property type="match status" value="1"/>
</dbReference>
<dbReference type="Proteomes" id="UP000325536">
    <property type="component" value="Chromosome"/>
</dbReference>
<protein>
    <recommendedName>
        <fullName evidence="6">Chromosome partition protein Smc</fullName>
    </recommendedName>
</protein>
<keyword evidence="5 6" id="KW-0238">DNA-binding</keyword>
<comment type="similarity">
    <text evidence="6">Belongs to the SMC family.</text>
</comment>
<dbReference type="NCBIfam" id="TIGR02168">
    <property type="entry name" value="SMC_prok_B"/>
    <property type="match status" value="1"/>
</dbReference>
<dbReference type="Gene3D" id="1.10.287.1490">
    <property type="match status" value="1"/>
</dbReference>
<dbReference type="OrthoDB" id="9808768at2"/>
<feature type="domain" description="RecF/RecN/SMC N-terminal" evidence="7">
    <location>
        <begin position="3"/>
        <end position="1146"/>
    </location>
</feature>
<evidence type="ECO:0000256" key="6">
    <source>
        <dbReference type="HAMAP-Rule" id="MF_01894"/>
    </source>
</evidence>
<feature type="coiled-coil region" evidence="6">
    <location>
        <begin position="956"/>
        <end position="1004"/>
    </location>
</feature>
<evidence type="ECO:0000313" key="9">
    <source>
        <dbReference type="Proteomes" id="UP000325536"/>
    </source>
</evidence>
<feature type="binding site" evidence="6">
    <location>
        <begin position="32"/>
        <end position="39"/>
    </location>
    <ligand>
        <name>ATP</name>
        <dbReference type="ChEBI" id="CHEBI:30616"/>
    </ligand>
</feature>
<name>A0A5P3MS68_NEIAN</name>
<organism evidence="8 9">
    <name type="scientific">Neisseria animalis</name>
    <dbReference type="NCBI Taxonomy" id="492"/>
    <lineage>
        <taxon>Bacteria</taxon>
        <taxon>Pseudomonadati</taxon>
        <taxon>Pseudomonadota</taxon>
        <taxon>Betaproteobacteria</taxon>
        <taxon>Neisseriales</taxon>
        <taxon>Neisseriaceae</taxon>
        <taxon>Neisseria</taxon>
    </lineage>
</organism>
<keyword evidence="1 6" id="KW-0963">Cytoplasm</keyword>
<evidence type="ECO:0000256" key="1">
    <source>
        <dbReference type="ARBA" id="ARBA00022490"/>
    </source>
</evidence>
<dbReference type="SUPFAM" id="SSF75553">
    <property type="entry name" value="Smc hinge domain"/>
    <property type="match status" value="1"/>
</dbReference>
<dbReference type="Pfam" id="PF02463">
    <property type="entry name" value="SMC_N"/>
    <property type="match status" value="1"/>
</dbReference>
<dbReference type="GO" id="GO:0007059">
    <property type="term" value="P:chromosome segregation"/>
    <property type="evidence" value="ECO:0007669"/>
    <property type="project" value="UniProtKB-UniRule"/>
</dbReference>
<evidence type="ECO:0000259" key="7">
    <source>
        <dbReference type="Pfam" id="PF02463"/>
    </source>
</evidence>
<feature type="coiled-coil region" evidence="6">
    <location>
        <begin position="437"/>
        <end position="492"/>
    </location>
</feature>
<dbReference type="Gene3D" id="3.40.50.300">
    <property type="entry name" value="P-loop containing nucleotide triphosphate hydrolases"/>
    <property type="match status" value="2"/>
</dbReference>
<dbReference type="GO" id="GO:0030261">
    <property type="term" value="P:chromosome condensation"/>
    <property type="evidence" value="ECO:0007669"/>
    <property type="project" value="InterPro"/>
</dbReference>
<comment type="subunit">
    <text evidence="6">Homodimer.</text>
</comment>
<dbReference type="GO" id="GO:0005524">
    <property type="term" value="F:ATP binding"/>
    <property type="evidence" value="ECO:0007669"/>
    <property type="project" value="UniProtKB-UniRule"/>
</dbReference>
<comment type="function">
    <text evidence="6">Required for chromosome condensation and partitioning.</text>
</comment>
<dbReference type="InterPro" id="IPR036277">
    <property type="entry name" value="SMC_hinge_sf"/>
</dbReference>
<feature type="coiled-coil region" evidence="6">
    <location>
        <begin position="170"/>
        <end position="376"/>
    </location>
</feature>
<evidence type="ECO:0000256" key="3">
    <source>
        <dbReference type="ARBA" id="ARBA00022840"/>
    </source>
</evidence>
<keyword evidence="4 6" id="KW-0175">Coiled coil</keyword>
<dbReference type="PANTHER" id="PTHR43977">
    <property type="entry name" value="STRUCTURAL MAINTENANCE OF CHROMOSOMES PROTEIN 3"/>
    <property type="match status" value="1"/>
</dbReference>
<evidence type="ECO:0000313" key="8">
    <source>
        <dbReference type="EMBL" id="QEY24443.1"/>
    </source>
</evidence>
<dbReference type="GO" id="GO:0016887">
    <property type="term" value="F:ATP hydrolysis activity"/>
    <property type="evidence" value="ECO:0007669"/>
    <property type="project" value="InterPro"/>
</dbReference>
<gene>
    <name evidence="6 8" type="primary">smc</name>
    <name evidence="8" type="ORF">D0T90_08145</name>
</gene>
<dbReference type="InterPro" id="IPR027417">
    <property type="entry name" value="P-loop_NTPase"/>
</dbReference>
<evidence type="ECO:0000256" key="4">
    <source>
        <dbReference type="ARBA" id="ARBA00023054"/>
    </source>
</evidence>
<dbReference type="GO" id="GO:0003677">
    <property type="term" value="F:DNA binding"/>
    <property type="evidence" value="ECO:0007669"/>
    <property type="project" value="UniProtKB-UniRule"/>
</dbReference>
<keyword evidence="9" id="KW-1185">Reference proteome</keyword>
<dbReference type="PIRSF" id="PIRSF005719">
    <property type="entry name" value="SMC"/>
    <property type="match status" value="1"/>
</dbReference>
<dbReference type="EMBL" id="CP031699">
    <property type="protein sequence ID" value="QEY24443.1"/>
    <property type="molecule type" value="Genomic_DNA"/>
</dbReference>
<dbReference type="HAMAP" id="MF_01894">
    <property type="entry name" value="Smc_prok"/>
    <property type="match status" value="1"/>
</dbReference>
<dbReference type="CDD" id="cd03278">
    <property type="entry name" value="ABC_SMC_barmotin"/>
    <property type="match status" value="2"/>
</dbReference>
<dbReference type="AlphaFoldDB" id="A0A5P3MS68"/>
<comment type="domain">
    <text evidence="6">Contains large globular domains required for ATP hydrolysis at each terminus and a third globular domain forming a flexible hinge near the middle of the molecule. These domains are separated by coiled-coil structures.</text>
</comment>